<dbReference type="AlphaFoldDB" id="A0A653M0E4"/>
<name>A0A653M0E4_BACAB</name>
<sequence length="38" mass="4739">MSYNKTESWRWHYREKFYYGFTYFAAVVVFVCVFCLPV</sequence>
<dbReference type="Proteomes" id="UP000433089">
    <property type="component" value="Unassembled WGS sequence"/>
</dbReference>
<gene>
    <name evidence="2" type="ORF">BACI348_20019</name>
</gene>
<accession>A0A653M0E4</accession>
<feature type="transmembrane region" description="Helical" evidence="1">
    <location>
        <begin position="17"/>
        <end position="36"/>
    </location>
</feature>
<organism evidence="2 3">
    <name type="scientific">Bacillus altitudinis</name>
    <dbReference type="NCBI Taxonomy" id="293387"/>
    <lineage>
        <taxon>Bacteria</taxon>
        <taxon>Bacillati</taxon>
        <taxon>Bacillota</taxon>
        <taxon>Bacilli</taxon>
        <taxon>Bacillales</taxon>
        <taxon>Bacillaceae</taxon>
        <taxon>Bacillus</taxon>
    </lineage>
</organism>
<keyword evidence="1" id="KW-0472">Membrane</keyword>
<evidence type="ECO:0000313" key="3">
    <source>
        <dbReference type="Proteomes" id="UP000433089"/>
    </source>
</evidence>
<keyword evidence="1" id="KW-0812">Transmembrane</keyword>
<evidence type="ECO:0000313" key="2">
    <source>
        <dbReference type="EMBL" id="VXA97485.1"/>
    </source>
</evidence>
<dbReference type="EMBL" id="CABWLH010000007">
    <property type="protein sequence ID" value="VXA97485.1"/>
    <property type="molecule type" value="Genomic_DNA"/>
</dbReference>
<proteinExistence type="predicted"/>
<evidence type="ECO:0000256" key="1">
    <source>
        <dbReference type="SAM" id="Phobius"/>
    </source>
</evidence>
<reference evidence="2 3" key="1">
    <citation type="submission" date="2019-10" db="EMBL/GenBank/DDBJ databases">
        <authorList>
            <person name="Karimi E."/>
        </authorList>
    </citation>
    <scope>NUCLEOTIDE SEQUENCE [LARGE SCALE GENOMIC DNA]</scope>
    <source>
        <strain evidence="2">Bacillus sp. 348</strain>
    </source>
</reference>
<protein>
    <submittedName>
        <fullName evidence="2">Uncharacterized protein</fullName>
    </submittedName>
</protein>
<keyword evidence="1" id="KW-1133">Transmembrane helix</keyword>